<comment type="cofactor">
    <cofactor evidence="1">
        <name>Mg(2+)</name>
        <dbReference type="ChEBI" id="CHEBI:18420"/>
    </cofactor>
</comment>
<evidence type="ECO:0000256" key="1">
    <source>
        <dbReference type="ARBA" id="ARBA00001946"/>
    </source>
</evidence>
<dbReference type="InterPro" id="IPR015813">
    <property type="entry name" value="Pyrv/PenolPyrv_kinase-like_dom"/>
</dbReference>
<keyword evidence="2" id="KW-0479">Metal-binding</keyword>
<dbReference type="GO" id="GO:0016829">
    <property type="term" value="F:lyase activity"/>
    <property type="evidence" value="ECO:0007669"/>
    <property type="project" value="UniProtKB-KW"/>
</dbReference>
<dbReference type="Pfam" id="PF15617">
    <property type="entry name" value="C-C_Bond_Lyase"/>
    <property type="match status" value="1"/>
</dbReference>
<evidence type="ECO:0000313" key="5">
    <source>
        <dbReference type="Proteomes" id="UP000246635"/>
    </source>
</evidence>
<dbReference type="GO" id="GO:0006107">
    <property type="term" value="P:oxaloacetate metabolic process"/>
    <property type="evidence" value="ECO:0007669"/>
    <property type="project" value="TreeGrafter"/>
</dbReference>
<dbReference type="InterPro" id="IPR039480">
    <property type="entry name" value="C-C_Bond_Lyase-like"/>
</dbReference>
<dbReference type="PANTHER" id="PTHR32308">
    <property type="entry name" value="LYASE BETA SUBUNIT, PUTATIVE (AFU_ORTHOLOGUE AFUA_4G13030)-RELATED"/>
    <property type="match status" value="1"/>
</dbReference>
<dbReference type="Proteomes" id="UP000246635">
    <property type="component" value="Unassembled WGS sequence"/>
</dbReference>
<dbReference type="AlphaFoldDB" id="A0A2V2YPP0"/>
<dbReference type="GO" id="GO:0000287">
    <property type="term" value="F:magnesium ion binding"/>
    <property type="evidence" value="ECO:0007669"/>
    <property type="project" value="TreeGrafter"/>
</dbReference>
<sequence length="407" mass="46006">MRYYDDLSEEERGAMFFCPPMAFSSRTPREQLAYAVGAALYMPATRPTIAADLIAGKLGDLVTAVIDLEDAVADQMVDAAEYSLIQQLSRVAAAIDSGLLSQDRLPLLFIRVRSADQMARLLVRLEDSVRILTGFVFPKFTPAAGGRYFELLDDYNSCREKDEPVLYGMPVLETASIIYRESRLETLLDTKRLLDAYQDYVLNVRIGATDFSSLFGLRRSPELTVYDLAAIRDCIADIMNIFGRAEDGYVVSGPVWEYFGTGNDRPHQLAALRETRLRDALLPELPHPRHVTLGTGMVDPEATFIREIMLDKENGMIGKTVIHPVQLRTVQAMYTVTHEEYMDALAVVENRDGSLGVMKSEYGNKMNEIKPHYYWARKIIARANIYGVLHDEQRYTALFREQGYARL</sequence>
<name>A0A2V2YPP0_9BACL</name>
<protein>
    <submittedName>
        <fullName evidence="4">Citrate lyase beta subunit</fullName>
    </submittedName>
</protein>
<keyword evidence="4" id="KW-0456">Lyase</keyword>
<evidence type="ECO:0000256" key="2">
    <source>
        <dbReference type="ARBA" id="ARBA00022723"/>
    </source>
</evidence>
<dbReference type="RefSeq" id="WP_245946886.1">
    <property type="nucleotide sequence ID" value="NZ_CP054612.1"/>
</dbReference>
<evidence type="ECO:0000313" key="4">
    <source>
        <dbReference type="EMBL" id="PWV94394.1"/>
    </source>
</evidence>
<dbReference type="PANTHER" id="PTHR32308:SF10">
    <property type="entry name" value="CITRATE LYASE SUBUNIT BETA"/>
    <property type="match status" value="1"/>
</dbReference>
<accession>A0A2V2YPP0</accession>
<organism evidence="4 5">
    <name type="scientific">Paenibacillus cellulosilyticus</name>
    <dbReference type="NCBI Taxonomy" id="375489"/>
    <lineage>
        <taxon>Bacteria</taxon>
        <taxon>Bacillati</taxon>
        <taxon>Bacillota</taxon>
        <taxon>Bacilli</taxon>
        <taxon>Bacillales</taxon>
        <taxon>Paenibacillaceae</taxon>
        <taxon>Paenibacillus</taxon>
    </lineage>
</organism>
<reference evidence="4 5" key="1">
    <citation type="submission" date="2018-05" db="EMBL/GenBank/DDBJ databases">
        <title>Genomic Encyclopedia of Type Strains, Phase III (KMG-III): the genomes of soil and plant-associated and newly described type strains.</title>
        <authorList>
            <person name="Whitman W."/>
        </authorList>
    </citation>
    <scope>NUCLEOTIDE SEQUENCE [LARGE SCALE GENOMIC DNA]</scope>
    <source>
        <strain evidence="4 5">CECT 5696</strain>
    </source>
</reference>
<dbReference type="InterPro" id="IPR040442">
    <property type="entry name" value="Pyrv_kinase-like_dom_sf"/>
</dbReference>
<keyword evidence="3" id="KW-0460">Magnesium</keyword>
<evidence type="ECO:0000256" key="3">
    <source>
        <dbReference type="ARBA" id="ARBA00022842"/>
    </source>
</evidence>
<gene>
    <name evidence="4" type="ORF">DFQ01_13123</name>
</gene>
<keyword evidence="5" id="KW-1185">Reference proteome</keyword>
<dbReference type="SUPFAM" id="SSF51621">
    <property type="entry name" value="Phosphoenolpyruvate/pyruvate domain"/>
    <property type="match status" value="1"/>
</dbReference>
<dbReference type="Gene3D" id="3.20.20.60">
    <property type="entry name" value="Phosphoenolpyruvate-binding domains"/>
    <property type="match status" value="2"/>
</dbReference>
<comment type="caution">
    <text evidence="4">The sequence shown here is derived from an EMBL/GenBank/DDBJ whole genome shotgun (WGS) entry which is preliminary data.</text>
</comment>
<dbReference type="EMBL" id="QGTQ01000031">
    <property type="protein sequence ID" value="PWV94394.1"/>
    <property type="molecule type" value="Genomic_DNA"/>
</dbReference>
<proteinExistence type="predicted"/>